<evidence type="ECO:0000259" key="4">
    <source>
        <dbReference type="Pfam" id="PF05426"/>
    </source>
</evidence>
<feature type="chain" id="PRO_5015671519" evidence="3">
    <location>
        <begin position="31"/>
        <end position="412"/>
    </location>
</feature>
<gene>
    <name evidence="5" type="ORF">CLV72_105432</name>
</gene>
<dbReference type="EMBL" id="PVZC01000005">
    <property type="protein sequence ID" value="PRX98079.1"/>
    <property type="molecule type" value="Genomic_DNA"/>
</dbReference>
<evidence type="ECO:0000313" key="5">
    <source>
        <dbReference type="EMBL" id="PRX98079.1"/>
    </source>
</evidence>
<comment type="caution">
    <text evidence="5">The sequence shown here is derived from an EMBL/GenBank/DDBJ whole genome shotgun (WGS) entry which is preliminary data.</text>
</comment>
<proteinExistence type="predicted"/>
<keyword evidence="2 5" id="KW-0456">Lyase</keyword>
<evidence type="ECO:0000256" key="2">
    <source>
        <dbReference type="ARBA" id="ARBA00023239"/>
    </source>
</evidence>
<keyword evidence="1 3" id="KW-0732">Signal</keyword>
<dbReference type="Gene3D" id="1.50.10.100">
    <property type="entry name" value="Chondroitin AC/alginate lyase"/>
    <property type="match status" value="1"/>
</dbReference>
<evidence type="ECO:0000256" key="3">
    <source>
        <dbReference type="SAM" id="SignalP"/>
    </source>
</evidence>
<dbReference type="GO" id="GO:0042597">
    <property type="term" value="C:periplasmic space"/>
    <property type="evidence" value="ECO:0007669"/>
    <property type="project" value="InterPro"/>
</dbReference>
<evidence type="ECO:0000256" key="1">
    <source>
        <dbReference type="ARBA" id="ARBA00022729"/>
    </source>
</evidence>
<feature type="domain" description="Alginate lyase" evidence="4">
    <location>
        <begin position="112"/>
        <end position="265"/>
    </location>
</feature>
<protein>
    <submittedName>
        <fullName evidence="5">Alginate lyase</fullName>
    </submittedName>
</protein>
<keyword evidence="6" id="KW-1185">Reference proteome</keyword>
<dbReference type="RefSeq" id="WP_211302955.1">
    <property type="nucleotide sequence ID" value="NZ_PVZC01000005.1"/>
</dbReference>
<reference evidence="5 6" key="1">
    <citation type="submission" date="2018-03" db="EMBL/GenBank/DDBJ databases">
        <title>Genomic Encyclopedia of Archaeal and Bacterial Type Strains, Phase II (KMG-II): from individual species to whole genera.</title>
        <authorList>
            <person name="Goeker M."/>
        </authorList>
    </citation>
    <scope>NUCLEOTIDE SEQUENCE [LARGE SCALE GENOMIC DNA]</scope>
    <source>
        <strain evidence="5 6">DSM 45601</strain>
    </source>
</reference>
<dbReference type="AlphaFoldDB" id="A0A2T0Q2R6"/>
<accession>A0A2T0Q2R6</accession>
<dbReference type="InterPro" id="IPR008397">
    <property type="entry name" value="Alginate_lyase_dom"/>
</dbReference>
<organism evidence="5 6">
    <name type="scientific">Allonocardiopsis opalescens</name>
    <dbReference type="NCBI Taxonomy" id="1144618"/>
    <lineage>
        <taxon>Bacteria</taxon>
        <taxon>Bacillati</taxon>
        <taxon>Actinomycetota</taxon>
        <taxon>Actinomycetes</taxon>
        <taxon>Streptosporangiales</taxon>
        <taxon>Allonocardiopsis</taxon>
    </lineage>
</organism>
<name>A0A2T0Q2R6_9ACTN</name>
<evidence type="ECO:0000313" key="6">
    <source>
        <dbReference type="Proteomes" id="UP000237846"/>
    </source>
</evidence>
<dbReference type="InterPro" id="IPR008929">
    <property type="entry name" value="Chondroitin_lyas"/>
</dbReference>
<dbReference type="Pfam" id="PF05426">
    <property type="entry name" value="Alginate_lyase"/>
    <property type="match status" value="1"/>
</dbReference>
<dbReference type="GO" id="GO:0016829">
    <property type="term" value="F:lyase activity"/>
    <property type="evidence" value="ECO:0007669"/>
    <property type="project" value="UniProtKB-KW"/>
</dbReference>
<sequence>MTSPRKLARIWALAVTSVLMVIGTAAPASALPLAKAAAEPRSAEASVAAPETFTHPGVLVSRSQLDFVRERVQSGAQPWTEAFEQMMASDYAEPDREPKPREVVQCGPYTKPNKGCTDEREDAIAAYTLSLAWYITEDPRYAEQAIEIMNAWSGEIEEHTDDNAPLQTAWAGSSWPRAAEIIRYTYGGWEDDDIADFSDMLREVYLPVVEEGHDGNGNWELSMTEAAIGISVFLEDREAYDRAVDMFRERVPAYIYLSSDGELPRTDPDSELESREEIVDYWQGQDRFVDGLTQETCRDFGHTGYGLSSISHVAETSRIQGASLYPEVGERLRLALGFHSAYENGAEMPEWLCGGEFDKRMGPITEVGYNALAHRLGHPMPETWELTERQRPAGTNNLFVSWETLTHAANPH</sequence>
<feature type="signal peptide" evidence="3">
    <location>
        <begin position="1"/>
        <end position="30"/>
    </location>
</feature>
<dbReference type="SUPFAM" id="SSF48230">
    <property type="entry name" value="Chondroitin AC/alginate lyase"/>
    <property type="match status" value="1"/>
</dbReference>
<dbReference type="Proteomes" id="UP000237846">
    <property type="component" value="Unassembled WGS sequence"/>
</dbReference>